<organism evidence="5 6">
    <name type="scientific">Marivivens niveibacter</name>
    <dbReference type="NCBI Taxonomy" id="1930667"/>
    <lineage>
        <taxon>Bacteria</taxon>
        <taxon>Pseudomonadati</taxon>
        <taxon>Pseudomonadota</taxon>
        <taxon>Alphaproteobacteria</taxon>
        <taxon>Rhodobacterales</taxon>
        <taxon>Paracoccaceae</taxon>
        <taxon>Marivivens group</taxon>
        <taxon>Marivivens</taxon>
    </lineage>
</organism>
<dbReference type="AlphaFoldDB" id="A0A251X0X8"/>
<feature type="domain" description="HTH gntR-type" evidence="4">
    <location>
        <begin position="8"/>
        <end position="77"/>
    </location>
</feature>
<proteinExistence type="predicted"/>
<dbReference type="PANTHER" id="PTHR43537:SF39">
    <property type="entry name" value="HTH-TYPE TRANSCRIPTIONAL REGULATOR MCBR"/>
    <property type="match status" value="1"/>
</dbReference>
<dbReference type="InterPro" id="IPR011711">
    <property type="entry name" value="GntR_C"/>
</dbReference>
<comment type="caution">
    <text evidence="5">The sequence shown here is derived from an EMBL/GenBank/DDBJ whole genome shotgun (WGS) entry which is preliminary data.</text>
</comment>
<evidence type="ECO:0000313" key="5">
    <source>
        <dbReference type="EMBL" id="OUD10347.1"/>
    </source>
</evidence>
<dbReference type="Proteomes" id="UP000194664">
    <property type="component" value="Unassembled WGS sequence"/>
</dbReference>
<evidence type="ECO:0000313" key="6">
    <source>
        <dbReference type="Proteomes" id="UP000194664"/>
    </source>
</evidence>
<dbReference type="InterPro" id="IPR036388">
    <property type="entry name" value="WH-like_DNA-bd_sf"/>
</dbReference>
<dbReference type="RefSeq" id="WP_240516751.1">
    <property type="nucleotide sequence ID" value="NZ_MSPP01000001.1"/>
</dbReference>
<gene>
    <name evidence="5" type="ORF">BVC71_02235</name>
</gene>
<evidence type="ECO:0000256" key="1">
    <source>
        <dbReference type="ARBA" id="ARBA00023015"/>
    </source>
</evidence>
<dbReference type="Gene3D" id="1.10.10.10">
    <property type="entry name" value="Winged helix-like DNA-binding domain superfamily/Winged helix DNA-binding domain"/>
    <property type="match status" value="1"/>
</dbReference>
<keyword evidence="3" id="KW-0804">Transcription</keyword>
<dbReference type="GO" id="GO:0003677">
    <property type="term" value="F:DNA binding"/>
    <property type="evidence" value="ECO:0007669"/>
    <property type="project" value="UniProtKB-KW"/>
</dbReference>
<dbReference type="InterPro" id="IPR000524">
    <property type="entry name" value="Tscrpt_reg_HTH_GntR"/>
</dbReference>
<keyword evidence="2" id="KW-0238">DNA-binding</keyword>
<evidence type="ECO:0000259" key="4">
    <source>
        <dbReference type="PROSITE" id="PS50949"/>
    </source>
</evidence>
<dbReference type="Pfam" id="PF00392">
    <property type="entry name" value="GntR"/>
    <property type="match status" value="1"/>
</dbReference>
<evidence type="ECO:0000256" key="3">
    <source>
        <dbReference type="ARBA" id="ARBA00023163"/>
    </source>
</evidence>
<reference evidence="5 6" key="1">
    <citation type="submission" date="2016-12" db="EMBL/GenBank/DDBJ databases">
        <title>The draft genome sequence of HSLHS2.</title>
        <authorList>
            <person name="Hu D."/>
            <person name="Wang L."/>
            <person name="Shao Z."/>
        </authorList>
    </citation>
    <scope>NUCLEOTIDE SEQUENCE [LARGE SCALE GENOMIC DNA]</scope>
    <source>
        <strain evidence="5">MCCC 1A06712</strain>
    </source>
</reference>
<sequence>MTQDQVKEPAHQIVYRRLRDMILCGEMEPGQAVTIQGLVAELDAGMTPVREAIRRLTSEHALEFKGNRRVGLPILSRTEIDQIAFARLALEPQLAEWAAEKATADDIAALEAIDSDLNRAIDRGDIQTYLIQNYHFHRTLYAVSQAETVMALADALWLRMGPSLRVMRGRFGTATLDDRHADAIAALKDGDTAGVATAIRLDIEQGFNQIRLSLKD</sequence>
<protein>
    <submittedName>
        <fullName evidence="5">GntR family transcriptional regulator</fullName>
    </submittedName>
</protein>
<dbReference type="Gene3D" id="1.20.120.530">
    <property type="entry name" value="GntR ligand-binding domain-like"/>
    <property type="match status" value="1"/>
</dbReference>
<dbReference type="PROSITE" id="PS50949">
    <property type="entry name" value="HTH_GNTR"/>
    <property type="match status" value="1"/>
</dbReference>
<dbReference type="InterPro" id="IPR008920">
    <property type="entry name" value="TF_FadR/GntR_C"/>
</dbReference>
<dbReference type="EMBL" id="MSPP01000001">
    <property type="protein sequence ID" value="OUD10347.1"/>
    <property type="molecule type" value="Genomic_DNA"/>
</dbReference>
<dbReference type="SMART" id="SM00345">
    <property type="entry name" value="HTH_GNTR"/>
    <property type="match status" value="1"/>
</dbReference>
<keyword evidence="6" id="KW-1185">Reference proteome</keyword>
<dbReference type="GO" id="GO:0003700">
    <property type="term" value="F:DNA-binding transcription factor activity"/>
    <property type="evidence" value="ECO:0007669"/>
    <property type="project" value="InterPro"/>
</dbReference>
<dbReference type="SMART" id="SM00895">
    <property type="entry name" value="FCD"/>
    <property type="match status" value="1"/>
</dbReference>
<name>A0A251X0X8_9RHOB</name>
<dbReference type="PANTHER" id="PTHR43537">
    <property type="entry name" value="TRANSCRIPTIONAL REGULATOR, GNTR FAMILY"/>
    <property type="match status" value="1"/>
</dbReference>
<dbReference type="InterPro" id="IPR036390">
    <property type="entry name" value="WH_DNA-bd_sf"/>
</dbReference>
<keyword evidence="1" id="KW-0805">Transcription regulation</keyword>
<dbReference type="Pfam" id="PF07729">
    <property type="entry name" value="FCD"/>
    <property type="match status" value="1"/>
</dbReference>
<dbReference type="SUPFAM" id="SSF48008">
    <property type="entry name" value="GntR ligand-binding domain-like"/>
    <property type="match status" value="1"/>
</dbReference>
<accession>A0A251X0X8</accession>
<dbReference type="SUPFAM" id="SSF46785">
    <property type="entry name" value="Winged helix' DNA-binding domain"/>
    <property type="match status" value="1"/>
</dbReference>
<evidence type="ECO:0000256" key="2">
    <source>
        <dbReference type="ARBA" id="ARBA00023125"/>
    </source>
</evidence>